<dbReference type="OrthoDB" id="9991235at2759"/>
<evidence type="ECO:0000313" key="3">
    <source>
        <dbReference type="Proteomes" id="UP000183567"/>
    </source>
</evidence>
<dbReference type="Proteomes" id="UP000183567">
    <property type="component" value="Unassembled WGS sequence"/>
</dbReference>
<evidence type="ECO:0000256" key="1">
    <source>
        <dbReference type="SAM" id="MobiDB-lite"/>
    </source>
</evidence>
<protein>
    <submittedName>
        <fullName evidence="2">Uncharacterized protein</fullName>
    </submittedName>
</protein>
<dbReference type="AlphaFoldDB" id="A0A1J8PPD3"/>
<reference evidence="2 3" key="1">
    <citation type="submission" date="2016-03" db="EMBL/GenBank/DDBJ databases">
        <title>Comparative genomics of the ectomycorrhizal sister species Rhizopogon vinicolor and Rhizopogon vesiculosus (Basidiomycota: Boletales) reveals a divergence of the mating type B locus.</title>
        <authorList>
            <person name="Mujic A.B."/>
            <person name="Kuo A."/>
            <person name="Tritt A."/>
            <person name="Lipzen A."/>
            <person name="Chen C."/>
            <person name="Johnson J."/>
            <person name="Sharma A."/>
            <person name="Barry K."/>
            <person name="Grigoriev I.V."/>
            <person name="Spatafora J.W."/>
        </authorList>
    </citation>
    <scope>NUCLEOTIDE SEQUENCE [LARGE SCALE GENOMIC DNA]</scope>
    <source>
        <strain evidence="2 3">AM-OR11-056</strain>
    </source>
</reference>
<keyword evidence="3" id="KW-1185">Reference proteome</keyword>
<name>A0A1J8PPD3_9AGAM</name>
<organism evidence="2 3">
    <name type="scientific">Rhizopogon vesiculosus</name>
    <dbReference type="NCBI Taxonomy" id="180088"/>
    <lineage>
        <taxon>Eukaryota</taxon>
        <taxon>Fungi</taxon>
        <taxon>Dikarya</taxon>
        <taxon>Basidiomycota</taxon>
        <taxon>Agaricomycotina</taxon>
        <taxon>Agaricomycetes</taxon>
        <taxon>Agaricomycetidae</taxon>
        <taxon>Boletales</taxon>
        <taxon>Suillineae</taxon>
        <taxon>Rhizopogonaceae</taxon>
        <taxon>Rhizopogon</taxon>
    </lineage>
</organism>
<sequence length="220" mass="24584">MIQKYNLNISPEKVETAKALISGKKKRCKLGTTMPFLFEIVDKWVHLHPWEVPPSHNDLLNRINMTDSEAHITPENIVHAAKNADLPGVEEGLVAELTVNQVIVDISKMHYASATQTVFTKEEKFMGFVQAAYRHVFRSFPIPDEQSEIATVVPTLPVNEAPSTPRTLTRPPSLGVPTTQPSRSFGRTPSLSENKFTTLPPNYQSRSPPTVASFAMRDKH</sequence>
<comment type="caution">
    <text evidence="2">The sequence shown here is derived from an EMBL/GenBank/DDBJ whole genome shotgun (WGS) entry which is preliminary data.</text>
</comment>
<dbReference type="EMBL" id="LVVM01005282">
    <property type="protein sequence ID" value="OJA11014.1"/>
    <property type="molecule type" value="Genomic_DNA"/>
</dbReference>
<proteinExistence type="predicted"/>
<evidence type="ECO:0000313" key="2">
    <source>
        <dbReference type="EMBL" id="OJA11014.1"/>
    </source>
</evidence>
<accession>A0A1J8PPD3</accession>
<feature type="region of interest" description="Disordered" evidence="1">
    <location>
        <begin position="158"/>
        <end position="220"/>
    </location>
</feature>
<feature type="compositionally biased region" description="Polar residues" evidence="1">
    <location>
        <begin position="176"/>
        <end position="210"/>
    </location>
</feature>
<feature type="compositionally biased region" description="Low complexity" evidence="1">
    <location>
        <begin position="162"/>
        <end position="173"/>
    </location>
</feature>
<gene>
    <name evidence="2" type="ORF">AZE42_06441</name>
</gene>